<dbReference type="SUPFAM" id="SSF82171">
    <property type="entry name" value="DPP6 N-terminal domain-like"/>
    <property type="match status" value="2"/>
</dbReference>
<evidence type="ECO:0000256" key="3">
    <source>
        <dbReference type="ARBA" id="ARBA00023237"/>
    </source>
</evidence>
<evidence type="ECO:0000256" key="5">
    <source>
        <dbReference type="SAM" id="SignalP"/>
    </source>
</evidence>
<dbReference type="SUPFAM" id="SSF103088">
    <property type="entry name" value="OmpA-like"/>
    <property type="match status" value="1"/>
</dbReference>
<keyword evidence="3" id="KW-0998">Cell outer membrane</keyword>
<dbReference type="PANTHER" id="PTHR30329">
    <property type="entry name" value="STATOR ELEMENT OF FLAGELLAR MOTOR COMPLEX"/>
    <property type="match status" value="1"/>
</dbReference>
<reference evidence="7 8" key="1">
    <citation type="submission" date="2022-10" db="EMBL/GenBank/DDBJ databases">
        <title>Comparative genomics and taxonomic characterization of three novel marine species of genus Reichenbachiella exhibiting antioxidant and polysaccharide degradation activities.</title>
        <authorList>
            <person name="Muhammad N."/>
            <person name="Lee Y.-J."/>
            <person name="Ko J."/>
            <person name="Kim S.-G."/>
        </authorList>
    </citation>
    <scope>NUCLEOTIDE SEQUENCE [LARGE SCALE GENOMIC DNA]</scope>
    <source>
        <strain evidence="7 8">ABR2-5</strain>
    </source>
</reference>
<comment type="subcellular location">
    <subcellularLocation>
        <location evidence="1">Cell outer membrane</location>
    </subcellularLocation>
</comment>
<dbReference type="InterPro" id="IPR011659">
    <property type="entry name" value="WD40"/>
</dbReference>
<dbReference type="PRINTS" id="PR01021">
    <property type="entry name" value="OMPADOMAIN"/>
</dbReference>
<dbReference type="InterPro" id="IPR036737">
    <property type="entry name" value="OmpA-like_sf"/>
</dbReference>
<dbReference type="Gene3D" id="2.120.10.30">
    <property type="entry name" value="TolB, C-terminal domain"/>
    <property type="match status" value="1"/>
</dbReference>
<evidence type="ECO:0000259" key="6">
    <source>
        <dbReference type="PROSITE" id="PS51123"/>
    </source>
</evidence>
<evidence type="ECO:0000256" key="1">
    <source>
        <dbReference type="ARBA" id="ARBA00004442"/>
    </source>
</evidence>
<dbReference type="CDD" id="cd07185">
    <property type="entry name" value="OmpA_C-like"/>
    <property type="match status" value="1"/>
</dbReference>
<feature type="chain" id="PRO_5045642449" evidence="5">
    <location>
        <begin position="21"/>
        <end position="684"/>
    </location>
</feature>
<evidence type="ECO:0000256" key="4">
    <source>
        <dbReference type="PROSITE-ProRule" id="PRU00473"/>
    </source>
</evidence>
<evidence type="ECO:0000256" key="2">
    <source>
        <dbReference type="ARBA" id="ARBA00023136"/>
    </source>
</evidence>
<keyword evidence="2 4" id="KW-0472">Membrane</keyword>
<dbReference type="Pfam" id="PF07676">
    <property type="entry name" value="PD40"/>
    <property type="match status" value="3"/>
</dbReference>
<dbReference type="PANTHER" id="PTHR30329:SF21">
    <property type="entry name" value="LIPOPROTEIN YIAD-RELATED"/>
    <property type="match status" value="1"/>
</dbReference>
<keyword evidence="8" id="KW-1185">Reference proteome</keyword>
<keyword evidence="5" id="KW-0732">Signal</keyword>
<dbReference type="Gene3D" id="3.30.1330.60">
    <property type="entry name" value="OmpA-like domain"/>
    <property type="match status" value="1"/>
</dbReference>
<dbReference type="InterPro" id="IPR011042">
    <property type="entry name" value="6-blade_b-propeller_TolB-like"/>
</dbReference>
<dbReference type="InterPro" id="IPR006665">
    <property type="entry name" value="OmpA-like"/>
</dbReference>
<dbReference type="RefSeq" id="WP_264139406.1">
    <property type="nucleotide sequence ID" value="NZ_JAOYOD010000001.1"/>
</dbReference>
<dbReference type="Pfam" id="PF00691">
    <property type="entry name" value="OmpA"/>
    <property type="match status" value="1"/>
</dbReference>
<proteinExistence type="predicted"/>
<evidence type="ECO:0000313" key="7">
    <source>
        <dbReference type="EMBL" id="MCV9388535.1"/>
    </source>
</evidence>
<name>A0ABT3CXW3_9BACT</name>
<dbReference type="Proteomes" id="UP001300692">
    <property type="component" value="Unassembled WGS sequence"/>
</dbReference>
<comment type="caution">
    <text evidence="7">The sequence shown here is derived from an EMBL/GenBank/DDBJ whole genome shotgun (WGS) entry which is preliminary data.</text>
</comment>
<sequence>MKIASYITVIYLSTLSAAFAQEADTLRRVASDKVSKLNSDMVEYAPSISADGKTMAFESNKSGTYQLYESKLDASGKWMDPVSIDSINNYGGSDVLIAGPSISFDGNTMYFFGSFDGGYGADDIYYSIREESGWSSPVNIGEPINGSGFEGFPSISADGKTLYFVKIKAEGPSDPDLKDEMAGKTCYAIYKSERIGRNNWSIPSLLPAPINEDCEKAPRIMADNRTLIFSSNRLGGKGEYDMYQSYLNDAGDWTEPVALDFVNSPYSDQFPCISAQGDQMYYVYQSSDIYSVDIPEEFQQFKNHVIQGYIRNSNTGEGLYTDITVSDAFTSEKIMEVNNNPNDGRYSLVLAVGRSYNVEFRKDGYTTYSISYDLSRETEYKEVDKDIVLHRSALLHLNIYDIEIFEPISANIIVRETGYGAVVKTMESDESTGIAELELDLGKSYDVTIEKKNFLPQTFTFDVSGLMIYPEFEKDIEFAPKKKEVQINVADLTNNNRVRSRVRIRNRNRDETIEVEGNETVALRVGDRYELEATSDQGYAFNSTIIDMSEEATSGQTKVEVKLALQPLIVGTNLTLKDILFESNSETLTEESFAELARVSGLMETNPNLTVEISAHTDDVGSSAYNKLLSEKRAQSVVSYLIESDIPTDRFVPVGYGEEVPLVPNTSDENRAKNRRVVLKILTI</sequence>
<dbReference type="EMBL" id="JAOYOD010000001">
    <property type="protein sequence ID" value="MCV9388535.1"/>
    <property type="molecule type" value="Genomic_DNA"/>
</dbReference>
<feature type="domain" description="OmpA-like" evidence="6">
    <location>
        <begin position="570"/>
        <end position="684"/>
    </location>
</feature>
<organism evidence="7 8">
    <name type="scientific">Reichenbachiella ulvae</name>
    <dbReference type="NCBI Taxonomy" id="2980104"/>
    <lineage>
        <taxon>Bacteria</taxon>
        <taxon>Pseudomonadati</taxon>
        <taxon>Bacteroidota</taxon>
        <taxon>Cytophagia</taxon>
        <taxon>Cytophagales</taxon>
        <taxon>Reichenbachiellaceae</taxon>
        <taxon>Reichenbachiella</taxon>
    </lineage>
</organism>
<dbReference type="InterPro" id="IPR006664">
    <property type="entry name" value="OMP_bac"/>
</dbReference>
<dbReference type="PROSITE" id="PS51123">
    <property type="entry name" value="OMPA_2"/>
    <property type="match status" value="1"/>
</dbReference>
<feature type="signal peptide" evidence="5">
    <location>
        <begin position="1"/>
        <end position="20"/>
    </location>
</feature>
<protein>
    <submittedName>
        <fullName evidence="7">OmpA family protein</fullName>
    </submittedName>
</protein>
<accession>A0ABT3CXW3</accession>
<gene>
    <name evidence="7" type="ORF">N7U62_17755</name>
</gene>
<evidence type="ECO:0000313" key="8">
    <source>
        <dbReference type="Proteomes" id="UP001300692"/>
    </source>
</evidence>
<dbReference type="InterPro" id="IPR050330">
    <property type="entry name" value="Bact_OuterMem_StrucFunc"/>
</dbReference>